<dbReference type="OrthoDB" id="274320at2759"/>
<dbReference type="VEuPathDB" id="TriTrypDB:LpyrH10_33_0640"/>
<name>A0A0N0DQW2_LEPPY</name>
<gene>
    <name evidence="2" type="ORF">ABB37_09656</name>
    <name evidence="3" type="ORF">ABB37_09658</name>
</gene>
<organism evidence="2 4">
    <name type="scientific">Leptomonas pyrrhocoris</name>
    <name type="common">Firebug parasite</name>
    <dbReference type="NCBI Taxonomy" id="157538"/>
    <lineage>
        <taxon>Eukaryota</taxon>
        <taxon>Discoba</taxon>
        <taxon>Euglenozoa</taxon>
        <taxon>Kinetoplastea</taxon>
        <taxon>Metakinetoplastina</taxon>
        <taxon>Trypanosomatida</taxon>
        <taxon>Trypanosomatidae</taxon>
        <taxon>Leishmaniinae</taxon>
        <taxon>Leptomonas</taxon>
    </lineage>
</organism>
<dbReference type="Proteomes" id="UP000037923">
    <property type="component" value="Unassembled WGS sequence"/>
</dbReference>
<sequence length="199" mass="22199">MFNYHLAASVEQERVHRTLFIRCVPVGLPRHLVYEILFGEPADLRYASLVQRLRHTATIGSGSGVVPCEPASYPCIPPSRRLLRRVRIHQPRRRAVYCTVFVEFATRDAAVQAEERLEGLSVEEWGGQALQAEPAREAIRGRHWEDFDLPTGRPCLFGLFDAELDELDAFFCSRQPASASFPASPAAAASNVAAERAQP</sequence>
<evidence type="ECO:0000313" key="2">
    <source>
        <dbReference type="EMBL" id="KPA73762.1"/>
    </source>
</evidence>
<reference evidence="2 4" key="1">
    <citation type="submission" date="2015-07" db="EMBL/GenBank/DDBJ databases">
        <title>High-quality genome of monoxenous trypanosomatid Leptomonas pyrrhocoris.</title>
        <authorList>
            <person name="Flegontov P."/>
            <person name="Butenko A."/>
            <person name="Firsov S."/>
            <person name="Vlcek C."/>
            <person name="Logacheva M.D."/>
            <person name="Field M."/>
            <person name="Filatov D."/>
            <person name="Flegontova O."/>
            <person name="Gerasimov E."/>
            <person name="Jackson A.P."/>
            <person name="Kelly S."/>
            <person name="Opperdoes F."/>
            <person name="O'Reilly A."/>
            <person name="Votypka J."/>
            <person name="Yurchenko V."/>
            <person name="Lukes J."/>
        </authorList>
    </citation>
    <scope>NUCLEOTIDE SEQUENCE [LARGE SCALE GENOMIC DNA]</scope>
    <source>
        <strain evidence="2">H10</strain>
    </source>
</reference>
<dbReference type="OMA" id="DQETHRP"/>
<accession>A0A0N0DQW2</accession>
<dbReference type="RefSeq" id="XP_015652201.1">
    <property type="nucleotide sequence ID" value="XM_015809265.1"/>
</dbReference>
<proteinExistence type="predicted"/>
<dbReference type="AlphaFoldDB" id="A0A0N0DQW2"/>
<dbReference type="GeneID" id="26909939"/>
<dbReference type="RefSeq" id="XP_015652203.1">
    <property type="nucleotide sequence ID" value="XM_015809267.1"/>
</dbReference>
<keyword evidence="4" id="KW-1185">Reference proteome</keyword>
<dbReference type="GeneID" id="26909941"/>
<feature type="region of interest" description="Disordered" evidence="1">
    <location>
        <begin position="178"/>
        <end position="199"/>
    </location>
</feature>
<dbReference type="EMBL" id="LGTL01000033">
    <property type="protein sequence ID" value="KPA73764.1"/>
    <property type="molecule type" value="Genomic_DNA"/>
</dbReference>
<comment type="caution">
    <text evidence="2">The sequence shown here is derived from an EMBL/GenBank/DDBJ whole genome shotgun (WGS) entry which is preliminary data.</text>
</comment>
<dbReference type="EMBL" id="LGTL01000033">
    <property type="protein sequence ID" value="KPA73762.1"/>
    <property type="molecule type" value="Genomic_DNA"/>
</dbReference>
<evidence type="ECO:0000313" key="4">
    <source>
        <dbReference type="Proteomes" id="UP000037923"/>
    </source>
</evidence>
<protein>
    <submittedName>
        <fullName evidence="2">Uncharacterized protein</fullName>
    </submittedName>
</protein>
<dbReference type="VEuPathDB" id="TriTrypDB:LpyrH10_33_0660"/>
<evidence type="ECO:0000256" key="1">
    <source>
        <dbReference type="SAM" id="MobiDB-lite"/>
    </source>
</evidence>
<evidence type="ECO:0000313" key="3">
    <source>
        <dbReference type="EMBL" id="KPA73764.1"/>
    </source>
</evidence>